<dbReference type="AlphaFoldDB" id="A0A2A5IJS1"/>
<evidence type="ECO:0000313" key="2">
    <source>
        <dbReference type="Proteomes" id="UP000228754"/>
    </source>
</evidence>
<accession>A0A2A5IJS1</accession>
<protein>
    <submittedName>
        <fullName evidence="1">Uncharacterized protein</fullName>
    </submittedName>
</protein>
<proteinExistence type="predicted"/>
<organism evidence="1 2">
    <name type="scientific">Bacillus pumilus</name>
    <name type="common">Bacillus mesentericus</name>
    <dbReference type="NCBI Taxonomy" id="1408"/>
    <lineage>
        <taxon>Bacteria</taxon>
        <taxon>Bacillati</taxon>
        <taxon>Bacillota</taxon>
        <taxon>Bacilli</taxon>
        <taxon>Bacillales</taxon>
        <taxon>Bacillaceae</taxon>
        <taxon>Bacillus</taxon>
    </lineage>
</organism>
<dbReference type="Proteomes" id="UP000228754">
    <property type="component" value="Unassembled WGS sequence"/>
</dbReference>
<comment type="caution">
    <text evidence="1">The sequence shown here is derived from an EMBL/GenBank/DDBJ whole genome shotgun (WGS) entry which is preliminary data.</text>
</comment>
<reference evidence="1 2" key="1">
    <citation type="submission" date="2017-06" db="EMBL/GenBank/DDBJ databases">
        <title>Draft Genome Sequence of Bacillus sp Strain 36R Isolated from saline sediment at Atanasia, Sonora, Mexico.</title>
        <authorList>
            <person name="Sanchez Diaz R."/>
            <person name="Quiroz Macias M.E."/>
            <person name="Ibarra Gamez J.C."/>
            <person name="Enciso Ibarra J."/>
            <person name="Gomez Gil B."/>
            <person name="Galaviz Silva L."/>
        </authorList>
    </citation>
    <scope>NUCLEOTIDE SEQUENCE [LARGE SCALE GENOMIC DNA]</scope>
    <source>
        <strain evidence="1 2">36R_ATNSAL</strain>
    </source>
</reference>
<name>A0A2A5IJS1_BACPU</name>
<dbReference type="EMBL" id="NKHG01000170">
    <property type="protein sequence ID" value="PCK16961.1"/>
    <property type="molecule type" value="Genomic_DNA"/>
</dbReference>
<gene>
    <name evidence="1" type="ORF">CEY02_20195</name>
</gene>
<evidence type="ECO:0000313" key="1">
    <source>
        <dbReference type="EMBL" id="PCK16961.1"/>
    </source>
</evidence>
<feature type="non-terminal residue" evidence="1">
    <location>
        <position position="1"/>
    </location>
</feature>
<sequence>QGRAEHETQQNKQKRANAPDGCQYGYYFVPSGLWFHKELLTARLHGPQKYSCWTSETTVFSRFYPQ</sequence>